<keyword evidence="1" id="KW-0472">Membrane</keyword>
<name>A0A3A1NKC8_9FLAO</name>
<keyword evidence="1" id="KW-1133">Transmembrane helix</keyword>
<evidence type="ECO:0000313" key="5">
    <source>
        <dbReference type="Proteomes" id="UP000321621"/>
    </source>
</evidence>
<protein>
    <submittedName>
        <fullName evidence="2">Uncharacterized protein</fullName>
    </submittedName>
</protein>
<keyword evidence="5" id="KW-1185">Reference proteome</keyword>
<dbReference type="EMBL" id="VNWK01000033">
    <property type="protein sequence ID" value="TXJ92224.1"/>
    <property type="molecule type" value="Genomic_DNA"/>
</dbReference>
<evidence type="ECO:0000256" key="1">
    <source>
        <dbReference type="SAM" id="Phobius"/>
    </source>
</evidence>
<organism evidence="2 4">
    <name type="scientific">Flagellimonas pelagia</name>
    <dbReference type="NCBI Taxonomy" id="2306998"/>
    <lineage>
        <taxon>Bacteria</taxon>
        <taxon>Pseudomonadati</taxon>
        <taxon>Bacteroidota</taxon>
        <taxon>Flavobacteriia</taxon>
        <taxon>Flavobacteriales</taxon>
        <taxon>Flavobacteriaceae</taxon>
        <taxon>Flagellimonas</taxon>
    </lineage>
</organism>
<reference evidence="3 5" key="2">
    <citation type="submission" date="2019-07" db="EMBL/GenBank/DDBJ databases">
        <title>Draft genome of two Muricauda strains isolated from deep sea.</title>
        <authorList>
            <person name="Sun C."/>
        </authorList>
    </citation>
    <scope>NUCLEOTIDE SEQUENCE [LARGE SCALE GENOMIC DNA]</scope>
    <source>
        <strain evidence="3 5">72</strain>
    </source>
</reference>
<feature type="transmembrane region" description="Helical" evidence="1">
    <location>
        <begin position="107"/>
        <end position="126"/>
    </location>
</feature>
<evidence type="ECO:0000313" key="3">
    <source>
        <dbReference type="EMBL" id="TXJ92224.1"/>
    </source>
</evidence>
<dbReference type="EMBL" id="QXFI01000033">
    <property type="protein sequence ID" value="RIV43025.1"/>
    <property type="molecule type" value="Genomic_DNA"/>
</dbReference>
<reference evidence="2 4" key="1">
    <citation type="submission" date="2018-08" db="EMBL/GenBank/DDBJ databases">
        <title>Proposal of Muricauda 72 sp.nov. and Muricauda NH166 sp.nov., isolated from seawater.</title>
        <authorList>
            <person name="Cheng H."/>
            <person name="Wu Y.-H."/>
            <person name="Guo L.-L."/>
            <person name="Xu X.-W."/>
        </authorList>
    </citation>
    <scope>NUCLEOTIDE SEQUENCE [LARGE SCALE GENOMIC DNA]</scope>
    <source>
        <strain evidence="2 4">72</strain>
    </source>
</reference>
<proteinExistence type="predicted"/>
<gene>
    <name evidence="2" type="ORF">D2V05_15580</name>
    <name evidence="3" type="ORF">FQ017_15445</name>
</gene>
<accession>A0A3A1NKC8</accession>
<comment type="caution">
    <text evidence="2">The sequence shown here is derived from an EMBL/GenBank/DDBJ whole genome shotgun (WGS) entry which is preliminary data.</text>
</comment>
<evidence type="ECO:0000313" key="4">
    <source>
        <dbReference type="Proteomes" id="UP000266691"/>
    </source>
</evidence>
<dbReference type="OrthoDB" id="639802at2"/>
<evidence type="ECO:0000313" key="2">
    <source>
        <dbReference type="EMBL" id="RIV43025.1"/>
    </source>
</evidence>
<dbReference type="AlphaFoldDB" id="A0A3A1NKC8"/>
<keyword evidence="1" id="KW-0812">Transmembrane</keyword>
<dbReference type="Proteomes" id="UP000321621">
    <property type="component" value="Unassembled WGS sequence"/>
</dbReference>
<dbReference type="RefSeq" id="WP_119648498.1">
    <property type="nucleotide sequence ID" value="NZ_QXFI01000033.1"/>
</dbReference>
<sequence length="422" mass="47833">MENIENDHIALCKKLLEEKFSFGNGHGYTQKDLEQLSSYIEEHTGYYISLSTLKRVWKGGYKTQPQLATLNALVQVLGYKNWQDFKLQNRKPIATEDKNPPRSKTPLYVAAGIVVVLVVVLAFSFGKSGASTVKIDGPVTFTANKTVDKGVPNTFIFNYDLSHVQADSFFIQQSWNAFRRERIDPKKSVYTSTYYESGYHRAKLIANGDVIATQPVHIISDGWEPHVYYTEADDRYIDFKGESFIADSMLHLPMELLKKRGVDTSRHFMSRISHSDEYGVSSDNFTFRTRLRSDHALDSNCPWMNVILVTTENIFSVGMVGKGCETGASYKLGEIYRSGKDNNLSKLGIDLYEWNDLEIRVKDKKATIFINGEETYSEFFKEDLGNIMGLAYIFEGTGSIKSVQLKNDEGEISFEDDFGAKP</sequence>
<dbReference type="Proteomes" id="UP000266691">
    <property type="component" value="Unassembled WGS sequence"/>
</dbReference>